<dbReference type="GO" id="GO:0008664">
    <property type="term" value="F:RNA 2',3'-cyclic 3'-phosphodiesterase activity"/>
    <property type="evidence" value="ECO:0007669"/>
    <property type="project" value="UniProtKB-EC"/>
</dbReference>
<dbReference type="InterPro" id="IPR014051">
    <property type="entry name" value="Phosphoesterase_HXTX"/>
</dbReference>
<proteinExistence type="inferred from homology"/>
<evidence type="ECO:0000256" key="1">
    <source>
        <dbReference type="ARBA" id="ARBA00022801"/>
    </source>
</evidence>
<feature type="short sequence motif" description="HXTX 2" evidence="2">
    <location>
        <begin position="114"/>
        <end position="117"/>
    </location>
</feature>
<dbReference type="PANTHER" id="PTHR35561:SF1">
    <property type="entry name" value="RNA 2',3'-CYCLIC PHOSPHODIESTERASE"/>
    <property type="match status" value="1"/>
</dbReference>
<dbReference type="Proteomes" id="UP000068067">
    <property type="component" value="Chromosome"/>
</dbReference>
<dbReference type="InterPro" id="IPR004175">
    <property type="entry name" value="RNA_CPDase"/>
</dbReference>
<evidence type="ECO:0000259" key="3">
    <source>
        <dbReference type="Pfam" id="PF02834"/>
    </source>
</evidence>
<comment type="catalytic activity">
    <reaction evidence="2">
        <text>a 3'-end 2',3'-cyclophospho-ribonucleotide-RNA + H2O = a 3'-end 2'-phospho-ribonucleotide-RNA + H(+)</text>
        <dbReference type="Rhea" id="RHEA:11828"/>
        <dbReference type="Rhea" id="RHEA-COMP:10464"/>
        <dbReference type="Rhea" id="RHEA-COMP:17353"/>
        <dbReference type="ChEBI" id="CHEBI:15377"/>
        <dbReference type="ChEBI" id="CHEBI:15378"/>
        <dbReference type="ChEBI" id="CHEBI:83064"/>
        <dbReference type="ChEBI" id="CHEBI:173113"/>
        <dbReference type="EC" id="3.1.4.58"/>
    </reaction>
</comment>
<keyword evidence="1 2" id="KW-0378">Hydrolase</keyword>
<dbReference type="EMBL" id="CP009220">
    <property type="protein sequence ID" value="ALC06487.1"/>
    <property type="molecule type" value="Genomic_DNA"/>
</dbReference>
<dbReference type="Gene3D" id="3.90.1140.10">
    <property type="entry name" value="Cyclic phosphodiesterase"/>
    <property type="match status" value="1"/>
</dbReference>
<dbReference type="SUPFAM" id="SSF55144">
    <property type="entry name" value="LigT-like"/>
    <property type="match status" value="1"/>
</dbReference>
<feature type="short sequence motif" description="HXTX 1" evidence="2">
    <location>
        <begin position="37"/>
        <end position="40"/>
    </location>
</feature>
<dbReference type="PANTHER" id="PTHR35561">
    <property type="entry name" value="RNA 2',3'-CYCLIC PHOSPHODIESTERASE"/>
    <property type="match status" value="1"/>
</dbReference>
<sequence>MRLFAAITPPIEVTEHLVKALRPYRDDLRWADPDNWHITLAFYGEMPDGAVEDLVEHLTVAARMNENFTIRVKGAGSFNRKNLWMGVGGDTKDLRRLMADCLIDPEERKRQRAHLTVATPSQRQRGKAWDPVIPDLVHALSVYEGPDWPVEEIELVQSEPGKGRSGGPLYTTVATITLSSALV</sequence>
<feature type="active site" description="Proton acceptor" evidence="2">
    <location>
        <position position="114"/>
    </location>
</feature>
<dbReference type="AlphaFoldDB" id="A0A0M4CYH3"/>
<organism evidence="4 5">
    <name type="scientific">Corynebacterium deserti GIMN1.010</name>
    <dbReference type="NCBI Taxonomy" id="931089"/>
    <lineage>
        <taxon>Bacteria</taxon>
        <taxon>Bacillati</taxon>
        <taxon>Actinomycetota</taxon>
        <taxon>Actinomycetes</taxon>
        <taxon>Mycobacteriales</taxon>
        <taxon>Corynebacteriaceae</taxon>
        <taxon>Corynebacterium</taxon>
    </lineage>
</organism>
<dbReference type="Pfam" id="PF02834">
    <property type="entry name" value="LigT_PEase"/>
    <property type="match status" value="1"/>
</dbReference>
<reference evidence="4 5" key="1">
    <citation type="submission" date="2014-08" db="EMBL/GenBank/DDBJ databases">
        <title>Complete genome sequence of Corynebacterium deserti GIMN1.010 (=DSM 45689), isolated from desert sand in western China.</title>
        <authorList>
            <person name="Ruckert C."/>
            <person name="Albersmeier A."/>
            <person name="Kalinowski J."/>
        </authorList>
    </citation>
    <scope>NUCLEOTIDE SEQUENCE [LARGE SCALE GENOMIC DNA]</scope>
    <source>
        <strain evidence="4 5">GIMN1.010</strain>
    </source>
</reference>
<dbReference type="OrthoDB" id="9787070at2"/>
<protein>
    <recommendedName>
        <fullName evidence="2">RNA 2',3'-cyclic phosphodiesterase</fullName>
        <shortName evidence="2">RNA 2',3'-CPDase</shortName>
        <ecNumber evidence="2">3.1.4.58</ecNumber>
    </recommendedName>
</protein>
<comment type="function">
    <text evidence="2">Hydrolyzes RNA 2',3'-cyclic phosphodiester to an RNA 2'-phosphomonoester.</text>
</comment>
<evidence type="ECO:0000256" key="2">
    <source>
        <dbReference type="HAMAP-Rule" id="MF_01940"/>
    </source>
</evidence>
<dbReference type="KEGG" id="cdx:CDES_10560"/>
<feature type="active site" description="Proton donor" evidence="2">
    <location>
        <position position="37"/>
    </location>
</feature>
<dbReference type="STRING" id="931089.CDES_10560"/>
<evidence type="ECO:0000313" key="5">
    <source>
        <dbReference type="Proteomes" id="UP000068067"/>
    </source>
</evidence>
<feature type="domain" description="Phosphoesterase HXTX" evidence="3">
    <location>
        <begin position="10"/>
        <end position="80"/>
    </location>
</feature>
<accession>A0A0M4CYH3</accession>
<comment type="similarity">
    <text evidence="2">Belongs to the 2H phosphoesterase superfamily. ThpR family.</text>
</comment>
<name>A0A0M4CYH3_9CORY</name>
<dbReference type="PATRIC" id="fig|931089.4.peg.2134"/>
<dbReference type="GO" id="GO:0016874">
    <property type="term" value="F:ligase activity"/>
    <property type="evidence" value="ECO:0007669"/>
    <property type="project" value="UniProtKB-KW"/>
</dbReference>
<dbReference type="HAMAP" id="MF_01940">
    <property type="entry name" value="RNA_CPDase"/>
    <property type="match status" value="1"/>
</dbReference>
<dbReference type="InterPro" id="IPR009097">
    <property type="entry name" value="Cyclic_Pdiesterase"/>
</dbReference>
<dbReference type="EC" id="3.1.4.58" evidence="2"/>
<dbReference type="NCBIfam" id="TIGR02258">
    <property type="entry name" value="2_5_ligase"/>
    <property type="match status" value="1"/>
</dbReference>
<keyword evidence="4" id="KW-0436">Ligase</keyword>
<gene>
    <name evidence="4" type="ORF">CDES_10560</name>
</gene>
<keyword evidence="5" id="KW-1185">Reference proteome</keyword>
<evidence type="ECO:0000313" key="4">
    <source>
        <dbReference type="EMBL" id="ALC06487.1"/>
    </source>
</evidence>
<dbReference type="RefSeq" id="WP_053545420.1">
    <property type="nucleotide sequence ID" value="NZ_CP009220.1"/>
</dbReference>
<dbReference type="GO" id="GO:0004113">
    <property type="term" value="F:2',3'-cyclic-nucleotide 3'-phosphodiesterase activity"/>
    <property type="evidence" value="ECO:0007669"/>
    <property type="project" value="InterPro"/>
</dbReference>